<dbReference type="PANTHER" id="PTHR31365:SF2">
    <property type="entry name" value="OS01G0771100 PROTEIN"/>
    <property type="match status" value="1"/>
</dbReference>
<keyword evidence="2" id="KW-1185">Reference proteome</keyword>
<reference evidence="1" key="2">
    <citation type="submission" date="2023-06" db="EMBL/GenBank/DDBJ databases">
        <authorList>
            <person name="Ma L."/>
            <person name="Liu K.-W."/>
            <person name="Li Z."/>
            <person name="Hsiao Y.-Y."/>
            <person name="Qi Y."/>
            <person name="Fu T."/>
            <person name="Tang G."/>
            <person name="Zhang D."/>
            <person name="Sun W.-H."/>
            <person name="Liu D.-K."/>
            <person name="Li Y."/>
            <person name="Chen G.-Z."/>
            <person name="Liu X.-D."/>
            <person name="Liao X.-Y."/>
            <person name="Jiang Y.-T."/>
            <person name="Yu X."/>
            <person name="Hao Y."/>
            <person name="Huang J."/>
            <person name="Zhao X.-W."/>
            <person name="Ke S."/>
            <person name="Chen Y.-Y."/>
            <person name="Wu W.-L."/>
            <person name="Hsu J.-L."/>
            <person name="Lin Y.-F."/>
            <person name="Huang M.-D."/>
            <person name="Li C.-Y."/>
            <person name="Huang L."/>
            <person name="Wang Z.-W."/>
            <person name="Zhao X."/>
            <person name="Zhong W.-Y."/>
            <person name="Peng D.-H."/>
            <person name="Ahmad S."/>
            <person name="Lan S."/>
            <person name="Zhang J.-S."/>
            <person name="Tsai W.-C."/>
            <person name="Van De Peer Y."/>
            <person name="Liu Z.-J."/>
        </authorList>
    </citation>
    <scope>NUCLEOTIDE SEQUENCE</scope>
    <source>
        <strain evidence="1">CP</strain>
        <tissue evidence="1">Leaves</tissue>
    </source>
</reference>
<dbReference type="Proteomes" id="UP001180020">
    <property type="component" value="Unassembled WGS sequence"/>
</dbReference>
<protein>
    <recommendedName>
        <fullName evidence="3">Mitochondrial glycoprotein</fullName>
    </recommendedName>
</protein>
<evidence type="ECO:0008006" key="3">
    <source>
        <dbReference type="Google" id="ProtNLM"/>
    </source>
</evidence>
<gene>
    <name evidence="1" type="ORF">QJS10_CPB15g02194</name>
</gene>
<dbReference type="Pfam" id="PF02330">
    <property type="entry name" value="MAM33"/>
    <property type="match status" value="1"/>
</dbReference>
<name>A0AAV9D6T6_ACOCL</name>
<dbReference type="GO" id="GO:0005759">
    <property type="term" value="C:mitochondrial matrix"/>
    <property type="evidence" value="ECO:0007669"/>
    <property type="project" value="InterPro"/>
</dbReference>
<sequence>MWRRLCNPAVSVRPWRRTLLRTHSSGRFGGGGGGGGGGGLSSAVNSILLRSLKEHYFEVSQMKPPPKVSPPSPFTIVKGALDGDGPVLKGTHENEEISISVVRLSHIGDEDDDEEDSINQLFLHVRVSKAGRGESLHFLCGLYPDAIGIHHVSLRADGDAEGGGPCRQLGLPKKYQGRVFPDLDVKLRDAFHRYIEERGVNDSLFRFLQAWLYVKDHRRLMNWFKTLGAFISAPRAASDN</sequence>
<evidence type="ECO:0000313" key="2">
    <source>
        <dbReference type="Proteomes" id="UP001180020"/>
    </source>
</evidence>
<dbReference type="AlphaFoldDB" id="A0AAV9D6T6"/>
<proteinExistence type="predicted"/>
<organism evidence="1 2">
    <name type="scientific">Acorus calamus</name>
    <name type="common">Sweet flag</name>
    <dbReference type="NCBI Taxonomy" id="4465"/>
    <lineage>
        <taxon>Eukaryota</taxon>
        <taxon>Viridiplantae</taxon>
        <taxon>Streptophyta</taxon>
        <taxon>Embryophyta</taxon>
        <taxon>Tracheophyta</taxon>
        <taxon>Spermatophyta</taxon>
        <taxon>Magnoliopsida</taxon>
        <taxon>Liliopsida</taxon>
        <taxon>Acoraceae</taxon>
        <taxon>Acorus</taxon>
    </lineage>
</organism>
<dbReference type="InterPro" id="IPR036561">
    <property type="entry name" value="MAM33_sf"/>
</dbReference>
<comment type="caution">
    <text evidence="1">The sequence shown here is derived from an EMBL/GenBank/DDBJ whole genome shotgun (WGS) entry which is preliminary data.</text>
</comment>
<dbReference type="Gene3D" id="3.10.280.10">
    <property type="entry name" value="Mitochondrial glycoprotein"/>
    <property type="match status" value="1"/>
</dbReference>
<dbReference type="EMBL" id="JAUJYO010000015">
    <property type="protein sequence ID" value="KAK1296983.1"/>
    <property type="molecule type" value="Genomic_DNA"/>
</dbReference>
<reference evidence="1" key="1">
    <citation type="journal article" date="2023" name="Nat. Commun.">
        <title>Diploid and tetraploid genomes of Acorus and the evolution of monocots.</title>
        <authorList>
            <person name="Ma L."/>
            <person name="Liu K.W."/>
            <person name="Li Z."/>
            <person name="Hsiao Y.Y."/>
            <person name="Qi Y."/>
            <person name="Fu T."/>
            <person name="Tang G.D."/>
            <person name="Zhang D."/>
            <person name="Sun W.H."/>
            <person name="Liu D.K."/>
            <person name="Li Y."/>
            <person name="Chen G.Z."/>
            <person name="Liu X.D."/>
            <person name="Liao X.Y."/>
            <person name="Jiang Y.T."/>
            <person name="Yu X."/>
            <person name="Hao Y."/>
            <person name="Huang J."/>
            <person name="Zhao X.W."/>
            <person name="Ke S."/>
            <person name="Chen Y.Y."/>
            <person name="Wu W.L."/>
            <person name="Hsu J.L."/>
            <person name="Lin Y.F."/>
            <person name="Huang M.D."/>
            <person name="Li C.Y."/>
            <person name="Huang L."/>
            <person name="Wang Z.W."/>
            <person name="Zhao X."/>
            <person name="Zhong W.Y."/>
            <person name="Peng D.H."/>
            <person name="Ahmad S."/>
            <person name="Lan S."/>
            <person name="Zhang J.S."/>
            <person name="Tsai W.C."/>
            <person name="Van de Peer Y."/>
            <person name="Liu Z.J."/>
        </authorList>
    </citation>
    <scope>NUCLEOTIDE SEQUENCE</scope>
    <source>
        <strain evidence="1">CP</strain>
    </source>
</reference>
<accession>A0AAV9D6T6</accession>
<dbReference type="InterPro" id="IPR003428">
    <property type="entry name" value="MAM33"/>
</dbReference>
<dbReference type="PANTHER" id="PTHR31365">
    <property type="entry name" value="EXPRESSED PROTEIN"/>
    <property type="match status" value="1"/>
</dbReference>
<dbReference type="SUPFAM" id="SSF54529">
    <property type="entry name" value="Mitochondrial glycoprotein MAM33-like"/>
    <property type="match status" value="1"/>
</dbReference>
<evidence type="ECO:0000313" key="1">
    <source>
        <dbReference type="EMBL" id="KAK1296983.1"/>
    </source>
</evidence>